<evidence type="ECO:0000313" key="1">
    <source>
        <dbReference type="EMBL" id="RMX37027.1"/>
    </source>
</evidence>
<organism evidence="1 2">
    <name type="scientific">Pocillopora damicornis</name>
    <name type="common">Cauliflower coral</name>
    <name type="synonym">Millepora damicornis</name>
    <dbReference type="NCBI Taxonomy" id="46731"/>
    <lineage>
        <taxon>Eukaryota</taxon>
        <taxon>Metazoa</taxon>
        <taxon>Cnidaria</taxon>
        <taxon>Anthozoa</taxon>
        <taxon>Hexacorallia</taxon>
        <taxon>Scleractinia</taxon>
        <taxon>Astrocoeniina</taxon>
        <taxon>Pocilloporidae</taxon>
        <taxon>Pocillopora</taxon>
    </lineage>
</organism>
<proteinExistence type="predicted"/>
<comment type="caution">
    <text evidence="1">The sequence shown here is derived from an EMBL/GenBank/DDBJ whole genome shotgun (WGS) entry which is preliminary data.</text>
</comment>
<evidence type="ECO:0000313" key="2">
    <source>
        <dbReference type="Proteomes" id="UP000275408"/>
    </source>
</evidence>
<dbReference type="Proteomes" id="UP000275408">
    <property type="component" value="Unassembled WGS sequence"/>
</dbReference>
<name>A0A3M6T6H4_POCDA</name>
<gene>
    <name evidence="1" type="ORF">pdam_00005064</name>
</gene>
<keyword evidence="2" id="KW-1185">Reference proteome</keyword>
<dbReference type="AlphaFoldDB" id="A0A3M6T6H4"/>
<accession>A0A3M6T6H4</accession>
<dbReference type="EMBL" id="RCHS01004212">
    <property type="protein sequence ID" value="RMX37027.1"/>
    <property type="molecule type" value="Genomic_DNA"/>
</dbReference>
<reference evidence="1 2" key="1">
    <citation type="journal article" date="2018" name="Sci. Rep.">
        <title>Comparative analysis of the Pocillopora damicornis genome highlights role of immune system in coral evolution.</title>
        <authorList>
            <person name="Cunning R."/>
            <person name="Bay R.A."/>
            <person name="Gillette P."/>
            <person name="Baker A.C."/>
            <person name="Traylor-Knowles N."/>
        </authorList>
    </citation>
    <scope>NUCLEOTIDE SEQUENCE [LARGE SCALE GENOMIC DNA]</scope>
    <source>
        <strain evidence="1">RSMAS</strain>
        <tissue evidence="1">Whole animal</tissue>
    </source>
</reference>
<sequence length="185" mass="20566">MLQCALSQEDHTSKVTSYELISYMKRVQIPLNGHVLEKLSTVPVCRRDLSTSGAIPTLQFIMPATPVNRNRFLSCSFLPMLNPQKQMANIGATPTTGAAIPLYKPRIPWKEKSNLTILKSRVPVNSGFCPGSGWGMWMARHYATYSSKSSSKEVLYTRGTSGLLLLRLSNSDLFLCHDDYTGASY</sequence>
<protein>
    <submittedName>
        <fullName evidence="1">Uncharacterized protein</fullName>
    </submittedName>
</protein>